<dbReference type="GO" id="GO:0006457">
    <property type="term" value="P:protein folding"/>
    <property type="evidence" value="ECO:0007669"/>
    <property type="project" value="TreeGrafter"/>
</dbReference>
<dbReference type="InterPro" id="IPR013766">
    <property type="entry name" value="Thioredoxin_domain"/>
</dbReference>
<evidence type="ECO:0000313" key="16">
    <source>
        <dbReference type="Proteomes" id="UP000030640"/>
    </source>
</evidence>
<accession>W7A5S0</accession>
<evidence type="ECO:0000256" key="8">
    <source>
        <dbReference type="ARBA" id="ARBA00023157"/>
    </source>
</evidence>
<comment type="catalytic activity">
    <reaction evidence="1 13">
        <text>Catalyzes the rearrangement of -S-S- bonds in proteins.</text>
        <dbReference type="EC" id="5.3.4.1"/>
    </reaction>
</comment>
<evidence type="ECO:0000256" key="10">
    <source>
        <dbReference type="ARBA" id="ARBA00023284"/>
    </source>
</evidence>
<keyword evidence="6" id="KW-0677">Repeat</keyword>
<dbReference type="Gene3D" id="3.40.30.10">
    <property type="entry name" value="Glutaredoxin"/>
    <property type="match status" value="3"/>
</dbReference>
<dbReference type="RefSeq" id="XP_008816510.1">
    <property type="nucleotide sequence ID" value="XM_008818288.1"/>
</dbReference>
<keyword evidence="10 11" id="KW-0676">Redox-active center</keyword>
<dbReference type="EC" id="5.3.4.1" evidence="4 13"/>
<evidence type="ECO:0000256" key="7">
    <source>
        <dbReference type="ARBA" id="ARBA00022824"/>
    </source>
</evidence>
<dbReference type="GO" id="GO:0034976">
    <property type="term" value="P:response to endoplasmic reticulum stress"/>
    <property type="evidence" value="ECO:0007669"/>
    <property type="project" value="TreeGrafter"/>
</dbReference>
<dbReference type="PROSITE" id="PS51352">
    <property type="entry name" value="THIOREDOXIN_2"/>
    <property type="match status" value="2"/>
</dbReference>
<dbReference type="PROSITE" id="PS00194">
    <property type="entry name" value="THIOREDOXIN_1"/>
    <property type="match status" value="2"/>
</dbReference>
<feature type="domain" description="Thioredoxin" evidence="14">
    <location>
        <begin position="21"/>
        <end position="137"/>
    </location>
</feature>
<keyword evidence="8 11" id="KW-1015">Disulfide bond</keyword>
<evidence type="ECO:0000259" key="14">
    <source>
        <dbReference type="PROSITE" id="PS51352"/>
    </source>
</evidence>
<dbReference type="InterPro" id="IPR036249">
    <property type="entry name" value="Thioredoxin-like_sf"/>
</dbReference>
<dbReference type="AlphaFoldDB" id="W7A5S0"/>
<feature type="signal peptide" evidence="13">
    <location>
        <begin position="1"/>
        <end position="23"/>
    </location>
</feature>
<dbReference type="EMBL" id="KI965468">
    <property type="protein sequence ID" value="EUD67105.1"/>
    <property type="molecule type" value="Genomic_DNA"/>
</dbReference>
<feature type="disulfide bond" description="Redox-active" evidence="11">
    <location>
        <begin position="384"/>
        <end position="387"/>
    </location>
</feature>
<organism evidence="15 16">
    <name type="scientific">Plasmodium inui San Antonio 1</name>
    <dbReference type="NCBI Taxonomy" id="1237626"/>
    <lineage>
        <taxon>Eukaryota</taxon>
        <taxon>Sar</taxon>
        <taxon>Alveolata</taxon>
        <taxon>Apicomplexa</taxon>
        <taxon>Aconoidasida</taxon>
        <taxon>Haemosporida</taxon>
        <taxon>Plasmodiidae</taxon>
        <taxon>Plasmodium</taxon>
        <taxon>Plasmodium (Plasmodium)</taxon>
    </lineage>
</organism>
<evidence type="ECO:0000256" key="12">
    <source>
        <dbReference type="RuleBase" id="RU004208"/>
    </source>
</evidence>
<dbReference type="CDD" id="cd02982">
    <property type="entry name" value="PDI_b'_family"/>
    <property type="match status" value="1"/>
</dbReference>
<keyword evidence="9 13" id="KW-0413">Isomerase</keyword>
<reference evidence="15 16" key="1">
    <citation type="submission" date="2013-02" db="EMBL/GenBank/DDBJ databases">
        <title>The Genome Sequence of Plasmodium inui San Antonio 1.</title>
        <authorList>
            <consortium name="The Broad Institute Genome Sequencing Platform"/>
            <consortium name="The Broad Institute Genome Sequencing Center for Infectious Disease"/>
            <person name="Neafsey D."/>
            <person name="Cheeseman I."/>
            <person name="Volkman S."/>
            <person name="Adams J."/>
            <person name="Walker B."/>
            <person name="Young S.K."/>
            <person name="Zeng Q."/>
            <person name="Gargeya S."/>
            <person name="Fitzgerald M."/>
            <person name="Haas B."/>
            <person name="Abouelleil A."/>
            <person name="Alvarado L."/>
            <person name="Arachchi H.M."/>
            <person name="Berlin A.M."/>
            <person name="Chapman S.B."/>
            <person name="Dewar J."/>
            <person name="Goldberg J."/>
            <person name="Griggs A."/>
            <person name="Gujja S."/>
            <person name="Hansen M."/>
            <person name="Howarth C."/>
            <person name="Imamovic A."/>
            <person name="Larimer J."/>
            <person name="McCowan C."/>
            <person name="Murphy C."/>
            <person name="Neiman D."/>
            <person name="Pearson M."/>
            <person name="Priest M."/>
            <person name="Roberts A."/>
            <person name="Saif S."/>
            <person name="Shea T."/>
            <person name="Sisk P."/>
            <person name="Sykes S."/>
            <person name="Wortman J."/>
            <person name="Nusbaum C."/>
            <person name="Birren B."/>
        </authorList>
    </citation>
    <scope>NUCLEOTIDE SEQUENCE [LARGE SCALE GENOMIC DNA]</scope>
    <source>
        <strain evidence="15 16">San Antonio 1</strain>
    </source>
</reference>
<dbReference type="NCBIfam" id="TIGR01130">
    <property type="entry name" value="ER_PDI_fam"/>
    <property type="match status" value="1"/>
</dbReference>
<name>W7A5S0_9APIC</name>
<comment type="subcellular location">
    <subcellularLocation>
        <location evidence="2">Endoplasmic reticulum lumen</location>
    </subcellularLocation>
</comment>
<dbReference type="PANTHER" id="PTHR18929">
    <property type="entry name" value="PROTEIN DISULFIDE ISOMERASE"/>
    <property type="match status" value="1"/>
</dbReference>
<evidence type="ECO:0000256" key="5">
    <source>
        <dbReference type="ARBA" id="ARBA00022729"/>
    </source>
</evidence>
<dbReference type="InterPro" id="IPR017937">
    <property type="entry name" value="Thioredoxin_CS"/>
</dbReference>
<keyword evidence="16" id="KW-1185">Reference proteome</keyword>
<evidence type="ECO:0000256" key="3">
    <source>
        <dbReference type="ARBA" id="ARBA00006347"/>
    </source>
</evidence>
<comment type="similarity">
    <text evidence="3 12">Belongs to the protein disulfide isomerase family.</text>
</comment>
<keyword evidence="7" id="KW-0256">Endoplasmic reticulum</keyword>
<dbReference type="InterPro" id="IPR005788">
    <property type="entry name" value="PDI_thioredoxin-like_dom"/>
</dbReference>
<proteinExistence type="inferred from homology"/>
<dbReference type="SUPFAM" id="SSF52833">
    <property type="entry name" value="Thioredoxin-like"/>
    <property type="match status" value="3"/>
</dbReference>
<evidence type="ECO:0000313" key="15">
    <source>
        <dbReference type="EMBL" id="EUD67105.1"/>
    </source>
</evidence>
<dbReference type="Pfam" id="PF00085">
    <property type="entry name" value="Thioredoxin"/>
    <property type="match status" value="2"/>
</dbReference>
<gene>
    <name evidence="15" type="ORF">C922_02689</name>
</gene>
<dbReference type="FunFam" id="3.40.30.10:FF:000023">
    <property type="entry name" value="Protein disulfide-isomerase"/>
    <property type="match status" value="1"/>
</dbReference>
<evidence type="ECO:0000256" key="6">
    <source>
        <dbReference type="ARBA" id="ARBA00022737"/>
    </source>
</evidence>
<dbReference type="PRINTS" id="PR00421">
    <property type="entry name" value="THIOREDOXIN"/>
</dbReference>
<evidence type="ECO:0000256" key="9">
    <source>
        <dbReference type="ARBA" id="ARBA00023235"/>
    </source>
</evidence>
<dbReference type="GeneID" id="20037963"/>
<feature type="domain" description="Thioredoxin" evidence="14">
    <location>
        <begin position="340"/>
        <end position="463"/>
    </location>
</feature>
<feature type="chain" id="PRO_5005151157" description="Protein disulfide-isomerase" evidence="13">
    <location>
        <begin position="24"/>
        <end position="483"/>
    </location>
</feature>
<dbReference type="GO" id="GO:0003756">
    <property type="term" value="F:protein disulfide isomerase activity"/>
    <property type="evidence" value="ECO:0007669"/>
    <property type="project" value="UniProtKB-EC"/>
</dbReference>
<evidence type="ECO:0000256" key="11">
    <source>
        <dbReference type="PIRSR" id="PIRSR605792-51"/>
    </source>
</evidence>
<dbReference type="CDD" id="cd02961">
    <property type="entry name" value="PDI_a_family"/>
    <property type="match status" value="1"/>
</dbReference>
<dbReference type="VEuPathDB" id="PlasmoDB:C922_02689"/>
<sequence>MRNKLLSLLLLLIPLVLRNYARAHGDLFNEHITTIHDGQLNNFITKNDVVLVMFFAPWCGHCKRLIPEYNEAANLLAEKKSEIKLASVDATTENALAQEYGITGYPTMIMFNKKNRVNYGGGRTAQSIVDWLQQMTGPVFTEITTNIEDVLKEKNIAVAFYLEYTSEDNELYKSFNEVGDKNREIAKFFVKKNEKHNKISCYRKDEKKVDYDEKVPLSEFVSTESFPLFGEINTENYRFYAESPKELVWVCATTEQYNEIKEEVRLAASELRKKTHFVLLNIPEYADHARASLGLNEFPGLAYQSSEGRYLLPNAKESLHNHKAIVTFFKEVEEGKVEKSLKSEPIPEEDDNASPVKVVVGNSFIDVVLKSGKDVLIEIYAPWCGHCKKLEPIYEDLGRKLKKYDSIIVAKMDGTLNETPIKDFEWSGFPTIFFVKAGSKIPLPYEGERSLKGFVDFLNKHASNTPISVEGVPDLEDPTAEEL</sequence>
<evidence type="ECO:0000256" key="4">
    <source>
        <dbReference type="ARBA" id="ARBA00012723"/>
    </source>
</evidence>
<dbReference type="InterPro" id="IPR005792">
    <property type="entry name" value="Prot_disulphide_isomerase"/>
</dbReference>
<feature type="disulfide bond" description="Redox-active" evidence="11">
    <location>
        <begin position="59"/>
        <end position="62"/>
    </location>
</feature>
<dbReference type="NCBIfam" id="TIGR01126">
    <property type="entry name" value="pdi_dom"/>
    <property type="match status" value="2"/>
</dbReference>
<dbReference type="PANTHER" id="PTHR18929:SF132">
    <property type="entry name" value="PROTEIN DISULFIDE-ISOMERASE A3"/>
    <property type="match status" value="1"/>
</dbReference>
<dbReference type="Proteomes" id="UP000030640">
    <property type="component" value="Unassembled WGS sequence"/>
</dbReference>
<dbReference type="FunFam" id="3.40.30.10:FF:000045">
    <property type="entry name" value="Disulfide-isomerase A3"/>
    <property type="match status" value="1"/>
</dbReference>
<protein>
    <recommendedName>
        <fullName evidence="4 13">Protein disulfide-isomerase</fullName>
        <ecNumber evidence="4 13">5.3.4.1</ecNumber>
    </recommendedName>
</protein>
<dbReference type="GO" id="GO:0005788">
    <property type="term" value="C:endoplasmic reticulum lumen"/>
    <property type="evidence" value="ECO:0007669"/>
    <property type="project" value="UniProtKB-SubCell"/>
</dbReference>
<dbReference type="CDD" id="cd02995">
    <property type="entry name" value="PDI_a_PDI_a'_C"/>
    <property type="match status" value="1"/>
</dbReference>
<evidence type="ECO:0000256" key="2">
    <source>
        <dbReference type="ARBA" id="ARBA00004319"/>
    </source>
</evidence>
<evidence type="ECO:0000256" key="1">
    <source>
        <dbReference type="ARBA" id="ARBA00001182"/>
    </source>
</evidence>
<keyword evidence="5 13" id="KW-0732">Signal</keyword>
<dbReference type="OrthoDB" id="72053at2759"/>
<dbReference type="Pfam" id="PF13848">
    <property type="entry name" value="Thioredoxin_6"/>
    <property type="match status" value="1"/>
</dbReference>
<evidence type="ECO:0000256" key="13">
    <source>
        <dbReference type="RuleBase" id="RU361130"/>
    </source>
</evidence>